<feature type="repeat" description="PPR" evidence="3">
    <location>
        <begin position="522"/>
        <end position="556"/>
    </location>
</feature>
<keyword evidence="2" id="KW-0677">Repeat</keyword>
<feature type="repeat" description="PPR" evidence="3">
    <location>
        <begin position="487"/>
        <end position="521"/>
    </location>
</feature>
<comment type="caution">
    <text evidence="4">The sequence shown here is derived from an EMBL/GenBank/DDBJ whole genome shotgun (WGS) entry which is preliminary data.</text>
</comment>
<keyword evidence="5" id="KW-1185">Reference proteome</keyword>
<dbReference type="InterPro" id="IPR002885">
    <property type="entry name" value="PPR_rpt"/>
</dbReference>
<feature type="repeat" description="PPR" evidence="3">
    <location>
        <begin position="658"/>
        <end position="692"/>
    </location>
</feature>
<comment type="similarity">
    <text evidence="1">Belongs to the PPR family. P subfamily.</text>
</comment>
<feature type="repeat" description="PPR" evidence="3">
    <location>
        <begin position="382"/>
        <end position="416"/>
    </location>
</feature>
<dbReference type="PANTHER" id="PTHR47936">
    <property type="entry name" value="PPR_LONG DOMAIN-CONTAINING PROTEIN"/>
    <property type="match status" value="1"/>
</dbReference>
<reference evidence="4 5" key="1">
    <citation type="submission" date="2024-01" db="EMBL/GenBank/DDBJ databases">
        <title>The genomes of 5 underutilized Papilionoideae crops provide insights into root nodulation and disease resistance.</title>
        <authorList>
            <person name="Yuan L."/>
        </authorList>
    </citation>
    <scope>NUCLEOTIDE SEQUENCE [LARGE SCALE GENOMIC DNA]</scope>
    <source>
        <strain evidence="4">LY-2023</strain>
        <tissue evidence="4">Leaf</tissue>
    </source>
</reference>
<dbReference type="EMBL" id="JAYKXN010000004">
    <property type="protein sequence ID" value="KAK7295562.1"/>
    <property type="molecule type" value="Genomic_DNA"/>
</dbReference>
<dbReference type="PROSITE" id="PS51375">
    <property type="entry name" value="PPR"/>
    <property type="match status" value="7"/>
</dbReference>
<accession>A0AAN9PFV4</accession>
<evidence type="ECO:0000256" key="1">
    <source>
        <dbReference type="ARBA" id="ARBA00007626"/>
    </source>
</evidence>
<sequence>MLNFPFQFHTCLKLFYCPILSRATTHTNAYVSTHNVNNWFSIVLLSQPKHSVPSIGSTGFHESKVPSVDFGLCEEEEEYDDGDDVVVEGRERVGASFVSREDEKYPPWGEVELEEGDDGVEGWEEFDTSFVSKKNLPPWGEVELEDDDERIEDFNAYSVAKKELSFWGEVEGGDDVEGKGEFDTFFLSKKELPPWKAAEVDEDDDNDDINGGGDNDVEGRADGDAIFVAKKELPPWGEIEDDGDHDTRPAETTLSASGGMRLIKEDRPLFLEELDENVLSNRILVLSRTNKIRSAMEYFRSMELFGLSPNIHACNSLISSLLRNGWFDDCFKVFHFTRTKRIATGHTYSLILMAHEKAHGCNAAIRFFRELESECDVEKDFDAIVYNTMISICRNVDSWSEIERLWRSMKTSGCTGTHVTYRLLINSFLRCDQTELALYVYHEMVQNGFEPDSTTLNAIISVCAKDGKWDAALSIFQKTLKGELKPNLVACNALINSLGRAGELKLAFHVYDTMKSLDHKPDLYTFNALLSSLSKANRHHKVLQLFGMIERNQTSRFNIHLYNTVLMSCSKLRLWDKAIEILWRMEASGLSDLTRSYNLVIRTCELARNPRIALQVYKHMVHQKCSPNIFTYLSMIRCCVRGDLWEELEEILNQTMPNTTLYNAAVQGMCLRGNVKLANKVYTKMLDSGFQPEVKTQVLMLRMTRK</sequence>
<dbReference type="Pfam" id="PF13041">
    <property type="entry name" value="PPR_2"/>
    <property type="match status" value="3"/>
</dbReference>
<dbReference type="Gene3D" id="1.25.40.10">
    <property type="entry name" value="Tetratricopeptide repeat domain"/>
    <property type="match status" value="5"/>
</dbReference>
<dbReference type="Proteomes" id="UP001359559">
    <property type="component" value="Unassembled WGS sequence"/>
</dbReference>
<dbReference type="InterPro" id="IPR011990">
    <property type="entry name" value="TPR-like_helical_dom_sf"/>
</dbReference>
<feature type="repeat" description="PPR" evidence="3">
    <location>
        <begin position="417"/>
        <end position="451"/>
    </location>
</feature>
<gene>
    <name evidence="4" type="ORF">RJT34_18472</name>
</gene>
<feature type="repeat" description="PPR" evidence="3">
    <location>
        <begin position="452"/>
        <end position="486"/>
    </location>
</feature>
<dbReference type="AlphaFoldDB" id="A0AAN9PFV4"/>
<feature type="repeat" description="PPR" evidence="3">
    <location>
        <begin position="558"/>
        <end position="592"/>
    </location>
</feature>
<dbReference type="PANTHER" id="PTHR47936:SF1">
    <property type="entry name" value="PENTATRICOPEPTIDE REPEAT-CONTAINING PROTEIN GUN1, CHLOROPLASTIC"/>
    <property type="match status" value="1"/>
</dbReference>
<evidence type="ECO:0000313" key="5">
    <source>
        <dbReference type="Proteomes" id="UP001359559"/>
    </source>
</evidence>
<evidence type="ECO:0000256" key="3">
    <source>
        <dbReference type="PROSITE-ProRule" id="PRU00708"/>
    </source>
</evidence>
<proteinExistence type="inferred from homology"/>
<organism evidence="4 5">
    <name type="scientific">Clitoria ternatea</name>
    <name type="common">Butterfly pea</name>
    <dbReference type="NCBI Taxonomy" id="43366"/>
    <lineage>
        <taxon>Eukaryota</taxon>
        <taxon>Viridiplantae</taxon>
        <taxon>Streptophyta</taxon>
        <taxon>Embryophyta</taxon>
        <taxon>Tracheophyta</taxon>
        <taxon>Spermatophyta</taxon>
        <taxon>Magnoliopsida</taxon>
        <taxon>eudicotyledons</taxon>
        <taxon>Gunneridae</taxon>
        <taxon>Pentapetalae</taxon>
        <taxon>rosids</taxon>
        <taxon>fabids</taxon>
        <taxon>Fabales</taxon>
        <taxon>Fabaceae</taxon>
        <taxon>Papilionoideae</taxon>
        <taxon>50 kb inversion clade</taxon>
        <taxon>NPAAA clade</taxon>
        <taxon>indigoferoid/millettioid clade</taxon>
        <taxon>Phaseoleae</taxon>
        <taxon>Clitoria</taxon>
    </lineage>
</organism>
<evidence type="ECO:0008006" key="6">
    <source>
        <dbReference type="Google" id="ProtNLM"/>
    </source>
</evidence>
<dbReference type="Pfam" id="PF01535">
    <property type="entry name" value="PPR"/>
    <property type="match status" value="4"/>
</dbReference>
<dbReference type="NCBIfam" id="TIGR00756">
    <property type="entry name" value="PPR"/>
    <property type="match status" value="8"/>
</dbReference>
<name>A0AAN9PFV4_CLITE</name>
<evidence type="ECO:0000313" key="4">
    <source>
        <dbReference type="EMBL" id="KAK7295562.1"/>
    </source>
</evidence>
<protein>
    <recommendedName>
        <fullName evidence="6">Pentatricopeptide repeat-containing protein</fullName>
    </recommendedName>
</protein>
<evidence type="ECO:0000256" key="2">
    <source>
        <dbReference type="ARBA" id="ARBA00022737"/>
    </source>
</evidence>